<evidence type="ECO:0000256" key="2">
    <source>
        <dbReference type="ARBA" id="ARBA00006209"/>
    </source>
</evidence>
<dbReference type="PANTHER" id="PTHR10048:SF95">
    <property type="entry name" value="PHOSPHATIDYLINOSITOL-4,5-BISPHOSPHATE 3-KINASE"/>
    <property type="match status" value="1"/>
</dbReference>
<feature type="compositionally biased region" description="Pro residues" evidence="9">
    <location>
        <begin position="11"/>
        <end position="24"/>
    </location>
</feature>
<accession>A0A6A4SDA9</accession>
<dbReference type="GO" id="GO:0016477">
    <property type="term" value="P:cell migration"/>
    <property type="evidence" value="ECO:0007669"/>
    <property type="project" value="TreeGrafter"/>
</dbReference>
<dbReference type="FunFam" id="3.10.20.90:FF:000593">
    <property type="entry name" value="Zgc:158659"/>
    <property type="match status" value="1"/>
</dbReference>
<dbReference type="SMART" id="SM00143">
    <property type="entry name" value="PI3K_p85B"/>
    <property type="match status" value="1"/>
</dbReference>
<dbReference type="InterPro" id="IPR015433">
    <property type="entry name" value="PI3/4_kinase"/>
</dbReference>
<dbReference type="InterPro" id="IPR000341">
    <property type="entry name" value="PI3K_Ras-bd_dom"/>
</dbReference>
<dbReference type="InterPro" id="IPR002420">
    <property type="entry name" value="PI3K-type_C2_dom"/>
</dbReference>
<feature type="domain" description="PI3K-ABD" evidence="11">
    <location>
        <begin position="72"/>
        <end position="168"/>
    </location>
</feature>
<dbReference type="CDD" id="cd00872">
    <property type="entry name" value="PI3Ka_I"/>
    <property type="match status" value="1"/>
</dbReference>
<dbReference type="GO" id="GO:0005943">
    <property type="term" value="C:phosphatidylinositol 3-kinase complex, class IA"/>
    <property type="evidence" value="ECO:0007669"/>
    <property type="project" value="TreeGrafter"/>
</dbReference>
<dbReference type="PROSITE" id="PS00916">
    <property type="entry name" value="PI3_4_KINASE_2"/>
    <property type="match status" value="1"/>
</dbReference>
<dbReference type="PROSITE" id="PS51547">
    <property type="entry name" value="C2_PI3K"/>
    <property type="match status" value="1"/>
</dbReference>
<dbReference type="InterPro" id="IPR001040">
    <property type="entry name" value="TIF_eIF_4E"/>
</dbReference>
<evidence type="ECO:0000259" key="13">
    <source>
        <dbReference type="PROSITE" id="PS51546"/>
    </source>
</evidence>
<dbReference type="Gene3D" id="3.10.20.90">
    <property type="entry name" value="Phosphatidylinositol 3-kinase Catalytic Subunit, Chain A, domain 1"/>
    <property type="match status" value="3"/>
</dbReference>
<dbReference type="GO" id="GO:0035005">
    <property type="term" value="F:1-phosphatidylinositol-4-phosphate 3-kinase activity"/>
    <property type="evidence" value="ECO:0007669"/>
    <property type="project" value="TreeGrafter"/>
</dbReference>
<feature type="domain" description="C2 PI3K-type" evidence="14">
    <location>
        <begin position="323"/>
        <end position="501"/>
    </location>
</feature>
<dbReference type="SMART" id="SM00145">
    <property type="entry name" value="PI3Ka"/>
    <property type="match status" value="1"/>
</dbReference>
<keyword evidence="5" id="KW-0547">Nucleotide-binding</keyword>
<evidence type="ECO:0000256" key="8">
    <source>
        <dbReference type="ARBA" id="ARBA00023981"/>
    </source>
</evidence>
<dbReference type="SUPFAM" id="SSF48371">
    <property type="entry name" value="ARM repeat"/>
    <property type="match status" value="1"/>
</dbReference>
<dbReference type="Pfam" id="PF00613">
    <property type="entry name" value="PI3Ka"/>
    <property type="match status" value="1"/>
</dbReference>
<dbReference type="GO" id="GO:0005524">
    <property type="term" value="F:ATP binding"/>
    <property type="evidence" value="ECO:0007669"/>
    <property type="project" value="UniProtKB-KW"/>
</dbReference>
<evidence type="ECO:0000256" key="4">
    <source>
        <dbReference type="ARBA" id="ARBA00022679"/>
    </source>
</evidence>
<dbReference type="PROSITE" id="PS51544">
    <property type="entry name" value="PI3K_ABD"/>
    <property type="match status" value="1"/>
</dbReference>
<feature type="compositionally biased region" description="Polar residues" evidence="9">
    <location>
        <begin position="1"/>
        <end position="10"/>
    </location>
</feature>
<keyword evidence="4" id="KW-0808">Transferase</keyword>
<feature type="domain" description="PI3K-RBD" evidence="13">
    <location>
        <begin position="231"/>
        <end position="324"/>
    </location>
</feature>
<dbReference type="SMART" id="SM00146">
    <property type="entry name" value="PI3Kc"/>
    <property type="match status" value="1"/>
</dbReference>
<evidence type="ECO:0000256" key="9">
    <source>
        <dbReference type="SAM" id="MobiDB-lite"/>
    </source>
</evidence>
<name>A0A6A4SDA9_SCOMX</name>
<dbReference type="Gene3D" id="1.10.1070.11">
    <property type="entry name" value="Phosphatidylinositol 3-/4-kinase, catalytic domain"/>
    <property type="match status" value="1"/>
</dbReference>
<dbReference type="PROSITE" id="PS00915">
    <property type="entry name" value="PI3_4_KINASE_1"/>
    <property type="match status" value="1"/>
</dbReference>
<dbReference type="SUPFAM" id="SSF49562">
    <property type="entry name" value="C2 domain (Calcium/lipid-binding domain, CaLB)"/>
    <property type="match status" value="1"/>
</dbReference>
<dbReference type="Pfam" id="PF00454">
    <property type="entry name" value="PI3_PI4_kinase"/>
    <property type="match status" value="2"/>
</dbReference>
<dbReference type="InterPro" id="IPR000403">
    <property type="entry name" value="PI3/4_kinase_cat_dom"/>
</dbReference>
<evidence type="ECO:0000256" key="6">
    <source>
        <dbReference type="ARBA" id="ARBA00022777"/>
    </source>
</evidence>
<dbReference type="UniPathway" id="UPA00220"/>
<dbReference type="Gene3D" id="2.60.40.150">
    <property type="entry name" value="C2 domain"/>
    <property type="match status" value="1"/>
</dbReference>
<dbReference type="GO" id="GO:0005944">
    <property type="term" value="C:phosphatidylinositol 3-kinase complex, class IB"/>
    <property type="evidence" value="ECO:0007669"/>
    <property type="project" value="TreeGrafter"/>
</dbReference>
<evidence type="ECO:0000256" key="5">
    <source>
        <dbReference type="ARBA" id="ARBA00022741"/>
    </source>
</evidence>
<dbReference type="Gene3D" id="3.30.760.10">
    <property type="entry name" value="RNA Cap, Translation Initiation Factor Eif4e"/>
    <property type="match status" value="1"/>
</dbReference>
<evidence type="ECO:0000313" key="16">
    <source>
        <dbReference type="Proteomes" id="UP000438429"/>
    </source>
</evidence>
<dbReference type="FunFam" id="1.25.40.70:FF:000001">
    <property type="entry name" value="Phosphatidylinositol 4,5-bisphosphate 3-kinase catalytic subunit"/>
    <property type="match status" value="1"/>
</dbReference>
<dbReference type="GO" id="GO:0046934">
    <property type="term" value="F:1-phosphatidylinositol-4,5-bisphosphate 3-kinase activity"/>
    <property type="evidence" value="ECO:0007669"/>
    <property type="project" value="UniProtKB-EC"/>
</dbReference>
<keyword evidence="6" id="KW-0418">Kinase</keyword>
<dbReference type="EMBL" id="VEVO01000016">
    <property type="protein sequence ID" value="KAF0029091.1"/>
    <property type="molecule type" value="Genomic_DNA"/>
</dbReference>
<dbReference type="PROSITE" id="PS51545">
    <property type="entry name" value="PIK_HELICAL"/>
    <property type="match status" value="1"/>
</dbReference>
<dbReference type="AlphaFoldDB" id="A0A6A4SDA9"/>
<dbReference type="InterPro" id="IPR001263">
    <property type="entry name" value="PI3K_accessory_dom"/>
</dbReference>
<dbReference type="Gene3D" id="1.25.40.70">
    <property type="entry name" value="Phosphatidylinositol 3-kinase, accessory domain (PIK)"/>
    <property type="match status" value="1"/>
</dbReference>
<dbReference type="InterPro" id="IPR035892">
    <property type="entry name" value="C2_domain_sf"/>
</dbReference>
<dbReference type="Pfam" id="PF00794">
    <property type="entry name" value="PI3K_rbd"/>
    <property type="match status" value="1"/>
</dbReference>
<evidence type="ECO:0000256" key="1">
    <source>
        <dbReference type="ARBA" id="ARBA00004805"/>
    </source>
</evidence>
<protein>
    <recommendedName>
        <fullName evidence="3">phosphatidylinositol-4,5-bisphosphate 3-kinase</fullName>
        <ecNumber evidence="3">2.7.1.153</ecNumber>
    </recommendedName>
</protein>
<evidence type="ECO:0000259" key="11">
    <source>
        <dbReference type="PROSITE" id="PS51544"/>
    </source>
</evidence>
<dbReference type="InterPro" id="IPR029071">
    <property type="entry name" value="Ubiquitin-like_domsf"/>
</dbReference>
<evidence type="ECO:0000259" key="10">
    <source>
        <dbReference type="PROSITE" id="PS50290"/>
    </source>
</evidence>
<dbReference type="InterPro" id="IPR018936">
    <property type="entry name" value="PI3/4_kinase_CS"/>
</dbReference>
<dbReference type="GO" id="GO:0003743">
    <property type="term" value="F:translation initiation factor activity"/>
    <property type="evidence" value="ECO:0007669"/>
    <property type="project" value="InterPro"/>
</dbReference>
<dbReference type="GO" id="GO:0005886">
    <property type="term" value="C:plasma membrane"/>
    <property type="evidence" value="ECO:0007669"/>
    <property type="project" value="TreeGrafter"/>
</dbReference>
<dbReference type="PANTHER" id="PTHR10048">
    <property type="entry name" value="PHOSPHATIDYLINOSITOL KINASE"/>
    <property type="match status" value="1"/>
</dbReference>
<comment type="catalytic activity">
    <reaction evidence="8">
        <text>a 1,2-diacyl-sn-glycero-3-phospho-(1D-myo-inositol-4,5-bisphosphate) + ATP = a 1,2-diacyl-sn-glycero-3-phospho-(1D-myo-inositol-3,4,5-trisphosphate) + ADP + H(+)</text>
        <dbReference type="Rhea" id="RHEA:21292"/>
        <dbReference type="ChEBI" id="CHEBI:15378"/>
        <dbReference type="ChEBI" id="CHEBI:30616"/>
        <dbReference type="ChEBI" id="CHEBI:57836"/>
        <dbReference type="ChEBI" id="CHEBI:58456"/>
        <dbReference type="ChEBI" id="CHEBI:456216"/>
        <dbReference type="EC" id="2.7.1.153"/>
    </reaction>
    <physiologicalReaction direction="left-to-right" evidence="8">
        <dbReference type="Rhea" id="RHEA:21293"/>
    </physiologicalReaction>
</comment>
<dbReference type="FunFam" id="3.30.760.10:FF:000014">
    <property type="entry name" value="Eukaryotic translation initiation factor 4E-4"/>
    <property type="match status" value="1"/>
</dbReference>
<feature type="domain" description="PI3K/PI4K catalytic" evidence="10">
    <location>
        <begin position="636"/>
        <end position="983"/>
    </location>
</feature>
<proteinExistence type="inferred from homology"/>
<dbReference type="Pfam" id="PF00792">
    <property type="entry name" value="PI3K_C2"/>
    <property type="match status" value="1"/>
</dbReference>
<dbReference type="SUPFAM" id="SSF54236">
    <property type="entry name" value="Ubiquitin-like"/>
    <property type="match status" value="1"/>
</dbReference>
<dbReference type="PROSITE" id="PS51546">
    <property type="entry name" value="PI3K_RBD"/>
    <property type="match status" value="1"/>
</dbReference>
<dbReference type="PROSITE" id="PS00813">
    <property type="entry name" value="IF4E"/>
    <property type="match status" value="1"/>
</dbReference>
<dbReference type="Proteomes" id="UP000438429">
    <property type="component" value="Unassembled WGS sequence"/>
</dbReference>
<dbReference type="PROSITE" id="PS50290">
    <property type="entry name" value="PI3_4_KINASE_3"/>
    <property type="match status" value="1"/>
</dbReference>
<sequence length="1148" mass="132143">MGTQGVDPSTSPLPPHPRNIPPPLRLDVGDAGRPCSPPAGSHHPSLTPTLTPAAFSLDQTIFNLQASDSPTNNSLVAIDNRIQQAMVAQCLGMMVSLECLRETPLISIKQQLFTEARKYPLYHLLQEESCYIFVGVTQEAEREEFYDETRRLCDLRLFHPILKVIEPLGNREEKILNREIGFAIGMPVCEFEMMKDPEIQDFRRSILSVCREAMEEREGGGAHSQALYVYPPNLESSPQLPQHIYSKLDKGRLIVTIWVIVSPSNSKQKYTLKLRLCVQEYQGQYILKVCGCDEYLLEKYPLSQYKYIRSCIIVGRLPHLMLVSKDSLYSQLPASGFVTPSYSRRTPQPSPCPGGGDGSPPRSLWAFNTLLRVRLLCATYVNVNIRDIDKVGFCSSWNEWLTYDIYLADLPRSARICLSICSVKGRKGAKEEHCPLAWGNVNLFDYKDILVSGKVALSLWPVPHGLEDLLNPIGVAGSNPNKETPCVELEFSWFNQTVVFPDEQQIEEHANWTISRELGYNYCPGLTSRLACDVSVSAADAEQLRCLCSKDPLYELSEQEKDFLWRHRHYCVNIPESLPKLLMSVKWNSRDEASQMYCLLKEWPLMEPESALELLDCNFPDPMVREFALRCLVKGLTDDKLSQYLLQLVQVLKYEMYLDNPLARFLIKKALTNQRIGHFFFWHLKSEMHNKTVSRRFGLLLEAFCRACGMYLKHLNRQTQMKFLVEHMSRPDYMEALQGFVSPLNPVHQLGNLRLEECRIMSSAKRPLWLNWENPDIMSELLFTNNEIIFKNGDDLRQDMLTLQIIKIMENIWQNQGLDLRYDRAIDLFTRSCAGYCVATFILGIGDRHNSNIMVKENGQLFHIDFGHFLDHKKKKFGYKRERVPFVLTQDFLIVISKGVQESTKTKEFERFQEMCYKAYLAIRQHASLFINLFSLLLGCGMPELQSFDDIAYLRKTLALGVGEHPLQYNYTFWFSRRTPTRPASSQSYEQNIRQIGIVASVEQFWKFYSHLVRPGDLSGHSDFHLFKEGIKPMWEDDFNRSGGKWIIRLRKGLASRFWENIILAMVGEQFMVGEEICGAVVSIRFQEDILSIWNKTSNDQTTTSRIRDTLRRVLNLPANTIMEYKTHNDSLRFRSGLETFTLEVILS</sequence>
<dbReference type="InterPro" id="IPR023398">
    <property type="entry name" value="TIF_eIF4e-like"/>
</dbReference>
<dbReference type="GO" id="GO:0043491">
    <property type="term" value="P:phosphatidylinositol 3-kinase/protein kinase B signal transduction"/>
    <property type="evidence" value="ECO:0007669"/>
    <property type="project" value="TreeGrafter"/>
</dbReference>
<evidence type="ECO:0000256" key="3">
    <source>
        <dbReference type="ARBA" id="ARBA00012010"/>
    </source>
</evidence>
<dbReference type="FunFam" id="1.10.1070.11:FF:000001">
    <property type="entry name" value="Phosphatidylinositol 4,5-bisphosphate 3-kinase catalytic subunit"/>
    <property type="match status" value="1"/>
</dbReference>
<dbReference type="InterPro" id="IPR019770">
    <property type="entry name" value="TIF_eIF_4E_CS"/>
</dbReference>
<dbReference type="Pfam" id="PF02192">
    <property type="entry name" value="PI3K_p85B"/>
    <property type="match status" value="1"/>
</dbReference>
<evidence type="ECO:0000313" key="15">
    <source>
        <dbReference type="EMBL" id="KAF0029091.1"/>
    </source>
</evidence>
<evidence type="ECO:0000256" key="7">
    <source>
        <dbReference type="ARBA" id="ARBA00022840"/>
    </source>
</evidence>
<dbReference type="GO" id="GO:0003723">
    <property type="term" value="F:RNA binding"/>
    <property type="evidence" value="ECO:0007669"/>
    <property type="project" value="InterPro"/>
</dbReference>
<comment type="similarity">
    <text evidence="2">Belongs to the PI3/PI4-kinase family. Type III PI4K subfamily.</text>
</comment>
<comment type="caution">
    <text evidence="15">The sequence shown here is derived from an EMBL/GenBank/DDBJ whole genome shotgun (WGS) entry which is preliminary data.</text>
</comment>
<evidence type="ECO:0000259" key="12">
    <source>
        <dbReference type="PROSITE" id="PS51545"/>
    </source>
</evidence>
<dbReference type="SUPFAM" id="SSF56112">
    <property type="entry name" value="Protein kinase-like (PK-like)"/>
    <property type="match status" value="1"/>
</dbReference>
<keyword evidence="7" id="KW-0067">ATP-binding</keyword>
<dbReference type="GO" id="GO:0016303">
    <property type="term" value="F:1-phosphatidylinositol-3-kinase activity"/>
    <property type="evidence" value="ECO:0007669"/>
    <property type="project" value="TreeGrafter"/>
</dbReference>
<evidence type="ECO:0000259" key="14">
    <source>
        <dbReference type="PROSITE" id="PS51547"/>
    </source>
</evidence>
<feature type="domain" description="PIK helical" evidence="12">
    <location>
        <begin position="530"/>
        <end position="707"/>
    </location>
</feature>
<comment type="pathway">
    <text evidence="1">Phospholipid metabolism; phosphatidylinositol phosphate biosynthesis.</text>
</comment>
<dbReference type="SUPFAM" id="SSF55418">
    <property type="entry name" value="eIF4e-like"/>
    <property type="match status" value="1"/>
</dbReference>
<dbReference type="InterPro" id="IPR011009">
    <property type="entry name" value="Kinase-like_dom_sf"/>
</dbReference>
<reference evidence="15 16" key="1">
    <citation type="submission" date="2019-06" db="EMBL/GenBank/DDBJ databases">
        <title>Draft genomes of female and male turbot (Scophthalmus maximus).</title>
        <authorList>
            <person name="Xu H."/>
            <person name="Xu X.-W."/>
            <person name="Shao C."/>
            <person name="Chen S."/>
        </authorList>
    </citation>
    <scope>NUCLEOTIDE SEQUENCE [LARGE SCALE GENOMIC DNA]</scope>
    <source>
        <strain evidence="15">Ysfricsl-2016a</strain>
        <tissue evidence="15">Blood</tissue>
    </source>
</reference>
<dbReference type="InterPro" id="IPR036940">
    <property type="entry name" value="PI3/4_kinase_cat_sf"/>
</dbReference>
<dbReference type="EC" id="2.7.1.153" evidence="3"/>
<gene>
    <name evidence="15" type="ORF">F2P81_018196</name>
</gene>
<dbReference type="SMART" id="SM00144">
    <property type="entry name" value="PI3K_rbd"/>
    <property type="match status" value="1"/>
</dbReference>
<dbReference type="InterPro" id="IPR003113">
    <property type="entry name" value="PI3K_ABD"/>
</dbReference>
<dbReference type="GO" id="GO:0005737">
    <property type="term" value="C:cytoplasm"/>
    <property type="evidence" value="ECO:0007669"/>
    <property type="project" value="InterPro"/>
</dbReference>
<dbReference type="GO" id="GO:0048015">
    <property type="term" value="P:phosphatidylinositol-mediated signaling"/>
    <property type="evidence" value="ECO:0007669"/>
    <property type="project" value="TreeGrafter"/>
</dbReference>
<dbReference type="Pfam" id="PF01652">
    <property type="entry name" value="IF4E"/>
    <property type="match status" value="1"/>
</dbReference>
<organism evidence="15 16">
    <name type="scientific">Scophthalmus maximus</name>
    <name type="common">Turbot</name>
    <name type="synonym">Psetta maxima</name>
    <dbReference type="NCBI Taxonomy" id="52904"/>
    <lineage>
        <taxon>Eukaryota</taxon>
        <taxon>Metazoa</taxon>
        <taxon>Chordata</taxon>
        <taxon>Craniata</taxon>
        <taxon>Vertebrata</taxon>
        <taxon>Euteleostomi</taxon>
        <taxon>Actinopterygii</taxon>
        <taxon>Neopterygii</taxon>
        <taxon>Teleostei</taxon>
        <taxon>Neoteleostei</taxon>
        <taxon>Acanthomorphata</taxon>
        <taxon>Carangaria</taxon>
        <taxon>Pleuronectiformes</taxon>
        <taxon>Pleuronectoidei</taxon>
        <taxon>Scophthalmidae</taxon>
        <taxon>Scophthalmus</taxon>
    </lineage>
</organism>
<feature type="region of interest" description="Disordered" evidence="9">
    <location>
        <begin position="1"/>
        <end position="50"/>
    </location>
</feature>
<dbReference type="InterPro" id="IPR016024">
    <property type="entry name" value="ARM-type_fold"/>
</dbReference>
<dbReference type="InterPro" id="IPR042236">
    <property type="entry name" value="PI3K_accessory_sf"/>
</dbReference>